<sequence length="92" mass="10674">MTEQVREFVEAQKAKLEPETVKTQMKKKPTPAELKTKPAIKLSMDEKEKSKAALEKVKSQNKKSVMLPKGYSREWEKEKVAMEQRKVNRANL</sequence>
<evidence type="ECO:0000313" key="2">
    <source>
        <dbReference type="Proteomes" id="UP000267524"/>
    </source>
</evidence>
<gene>
    <name evidence="1" type="ORF">D1632_15545</name>
</gene>
<dbReference type="Proteomes" id="UP000267524">
    <property type="component" value="Unassembled WGS sequence"/>
</dbReference>
<proteinExistence type="predicted"/>
<comment type="caution">
    <text evidence="1">The sequence shown here is derived from an EMBL/GenBank/DDBJ whole genome shotgun (WGS) entry which is preliminary data.</text>
</comment>
<dbReference type="EMBL" id="QWIV01000014">
    <property type="protein sequence ID" value="RMZ58978.1"/>
    <property type="molecule type" value="Genomic_DNA"/>
</dbReference>
<evidence type="ECO:0000313" key="1">
    <source>
        <dbReference type="EMBL" id="RMZ58978.1"/>
    </source>
</evidence>
<accession>A0A3M7L892</accession>
<reference evidence="1 2" key="1">
    <citation type="submission" date="2018-08" db="EMBL/GenBank/DDBJ databases">
        <title>Chryseobacterium nematophagum: a novel matrix digesting pathogen of nematodes.</title>
        <authorList>
            <person name="Page A."/>
            <person name="Roberts M."/>
            <person name="Felix M.-A."/>
            <person name="Weir W."/>
        </authorList>
    </citation>
    <scope>NUCLEOTIDE SEQUENCE [LARGE SCALE GENOMIC DNA]</scope>
    <source>
        <strain evidence="1 2">JUb275</strain>
    </source>
</reference>
<dbReference type="RefSeq" id="WP_122548125.1">
    <property type="nucleotide sequence ID" value="NZ_QWIV01000014.1"/>
</dbReference>
<dbReference type="AlphaFoldDB" id="A0A3M7L892"/>
<keyword evidence="2" id="KW-1185">Reference proteome</keyword>
<name>A0A3M7L892_9FLAO</name>
<protein>
    <submittedName>
        <fullName evidence="1">Uncharacterized protein</fullName>
    </submittedName>
</protein>
<organism evidence="1 2">
    <name type="scientific">Chryseobacterium nematophagum</name>
    <dbReference type="NCBI Taxonomy" id="2305228"/>
    <lineage>
        <taxon>Bacteria</taxon>
        <taxon>Pseudomonadati</taxon>
        <taxon>Bacteroidota</taxon>
        <taxon>Flavobacteriia</taxon>
        <taxon>Flavobacteriales</taxon>
        <taxon>Weeksellaceae</taxon>
        <taxon>Chryseobacterium group</taxon>
        <taxon>Chryseobacterium</taxon>
    </lineage>
</organism>